<dbReference type="AlphaFoldDB" id="A0AAW1LTG5"/>
<comment type="caution">
    <text evidence="1">The sequence shown here is derived from an EMBL/GenBank/DDBJ whole genome shotgun (WGS) entry which is preliminary data.</text>
</comment>
<evidence type="ECO:0000313" key="2">
    <source>
        <dbReference type="Proteomes" id="UP001458880"/>
    </source>
</evidence>
<dbReference type="SUPFAM" id="SSF57184">
    <property type="entry name" value="Growth factor receptor domain"/>
    <property type="match status" value="1"/>
</dbReference>
<dbReference type="Proteomes" id="UP001458880">
    <property type="component" value="Unassembled WGS sequence"/>
</dbReference>
<protein>
    <recommendedName>
        <fullName evidence="3">IGFBP N-terminal domain-containing protein</fullName>
    </recommendedName>
</protein>
<evidence type="ECO:0008006" key="3">
    <source>
        <dbReference type="Google" id="ProtNLM"/>
    </source>
</evidence>
<sequence length="74" mass="7952">MTKLLQRKTLAVTTCVTRLYPMCCKECAKTEGEPCGGELGFSGTCEPGLSCQQPGLTPTEGICRPILLEDVENT</sequence>
<evidence type="ECO:0000313" key="1">
    <source>
        <dbReference type="EMBL" id="KAK9737089.1"/>
    </source>
</evidence>
<accession>A0AAW1LTG5</accession>
<dbReference type="Gene3D" id="4.10.40.20">
    <property type="match status" value="1"/>
</dbReference>
<keyword evidence="2" id="KW-1185">Reference proteome</keyword>
<organism evidence="1 2">
    <name type="scientific">Popillia japonica</name>
    <name type="common">Japanese beetle</name>
    <dbReference type="NCBI Taxonomy" id="7064"/>
    <lineage>
        <taxon>Eukaryota</taxon>
        <taxon>Metazoa</taxon>
        <taxon>Ecdysozoa</taxon>
        <taxon>Arthropoda</taxon>
        <taxon>Hexapoda</taxon>
        <taxon>Insecta</taxon>
        <taxon>Pterygota</taxon>
        <taxon>Neoptera</taxon>
        <taxon>Endopterygota</taxon>
        <taxon>Coleoptera</taxon>
        <taxon>Polyphaga</taxon>
        <taxon>Scarabaeiformia</taxon>
        <taxon>Scarabaeidae</taxon>
        <taxon>Rutelinae</taxon>
        <taxon>Popillia</taxon>
    </lineage>
</organism>
<proteinExistence type="predicted"/>
<gene>
    <name evidence="1" type="ORF">QE152_g11047</name>
</gene>
<dbReference type="InterPro" id="IPR009030">
    <property type="entry name" value="Growth_fac_rcpt_cys_sf"/>
</dbReference>
<dbReference type="EMBL" id="JASPKY010000105">
    <property type="protein sequence ID" value="KAK9737089.1"/>
    <property type="molecule type" value="Genomic_DNA"/>
</dbReference>
<name>A0AAW1LTG5_POPJA</name>
<reference evidence="1 2" key="1">
    <citation type="journal article" date="2024" name="BMC Genomics">
        <title>De novo assembly and annotation of Popillia japonica's genome with initial clues to its potential as an invasive pest.</title>
        <authorList>
            <person name="Cucini C."/>
            <person name="Boschi S."/>
            <person name="Funari R."/>
            <person name="Cardaioli E."/>
            <person name="Iannotti N."/>
            <person name="Marturano G."/>
            <person name="Paoli F."/>
            <person name="Bruttini M."/>
            <person name="Carapelli A."/>
            <person name="Frati F."/>
            <person name="Nardi F."/>
        </authorList>
    </citation>
    <scope>NUCLEOTIDE SEQUENCE [LARGE SCALE GENOMIC DNA]</scope>
    <source>
        <strain evidence="1">DMR45628</strain>
    </source>
</reference>